<evidence type="ECO:0000256" key="3">
    <source>
        <dbReference type="ARBA" id="ARBA00022553"/>
    </source>
</evidence>
<comment type="caution">
    <text evidence="9">The sequence shown here is derived from an EMBL/GenBank/DDBJ whole genome shotgun (WGS) entry which is preliminary data.</text>
</comment>
<dbReference type="SMART" id="SM00065">
    <property type="entry name" value="GAF"/>
    <property type="match status" value="1"/>
</dbReference>
<evidence type="ECO:0000256" key="2">
    <source>
        <dbReference type="ARBA" id="ARBA00012438"/>
    </source>
</evidence>
<protein>
    <recommendedName>
        <fullName evidence="2">histidine kinase</fullName>
        <ecNumber evidence="2">2.7.13.3</ecNumber>
    </recommendedName>
</protein>
<dbReference type="Gene3D" id="3.30.450.40">
    <property type="match status" value="1"/>
</dbReference>
<dbReference type="InterPro" id="IPR011495">
    <property type="entry name" value="Sig_transdc_His_kin_sub2_dim/P"/>
</dbReference>
<keyword evidence="4" id="KW-0808">Transferase</keyword>
<reference evidence="9 10" key="1">
    <citation type="journal article" date="2009" name="Int. J. Syst. Evol. Microbiol.">
        <title>Transfer of Teichococcus ludipueritiae and Muricoccus roseus to the genus Roseomonas, as Roseomonas ludipueritiae comb. nov. and Roseomonas rosea comb. nov., respectively, and emended description of the genus Roseomonas.</title>
        <authorList>
            <person name="Sanchez-Porro C."/>
            <person name="Gallego V."/>
            <person name="Busse H.J."/>
            <person name="Kampfer P."/>
            <person name="Ventosa A."/>
        </authorList>
    </citation>
    <scope>NUCLEOTIDE SEQUENCE [LARGE SCALE GENOMIC DNA]</scope>
    <source>
        <strain evidence="9 10">DSM 14915</strain>
    </source>
</reference>
<dbReference type="Pfam" id="PF01590">
    <property type="entry name" value="GAF"/>
    <property type="match status" value="1"/>
</dbReference>
<evidence type="ECO:0000313" key="10">
    <source>
        <dbReference type="Proteomes" id="UP000603940"/>
    </source>
</evidence>
<gene>
    <name evidence="9" type="ORF">IBL25_02785</name>
</gene>
<dbReference type="EC" id="2.7.13.3" evidence="2"/>
<keyword evidence="3" id="KW-0597">Phosphoprotein</keyword>
<evidence type="ECO:0000256" key="4">
    <source>
        <dbReference type="ARBA" id="ARBA00022679"/>
    </source>
</evidence>
<organism evidence="9 10">
    <name type="scientific">Pseudoroseomonas ludipueritiae</name>
    <dbReference type="NCBI Taxonomy" id="198093"/>
    <lineage>
        <taxon>Bacteria</taxon>
        <taxon>Pseudomonadati</taxon>
        <taxon>Pseudomonadota</taxon>
        <taxon>Alphaproteobacteria</taxon>
        <taxon>Acetobacterales</taxon>
        <taxon>Acetobacteraceae</taxon>
        <taxon>Pseudoroseomonas</taxon>
    </lineage>
</organism>
<name>A0ABR7R2G9_9PROT</name>
<comment type="catalytic activity">
    <reaction evidence="1">
        <text>ATP + protein L-histidine = ADP + protein N-phospho-L-histidine.</text>
        <dbReference type="EC" id="2.7.13.3"/>
    </reaction>
</comment>
<dbReference type="InterPro" id="IPR003018">
    <property type="entry name" value="GAF"/>
</dbReference>
<evidence type="ECO:0000256" key="7">
    <source>
        <dbReference type="ARBA" id="ARBA00022840"/>
    </source>
</evidence>
<keyword evidence="5" id="KW-0547">Nucleotide-binding</keyword>
<dbReference type="InterPro" id="IPR029016">
    <property type="entry name" value="GAF-like_dom_sf"/>
</dbReference>
<evidence type="ECO:0000256" key="5">
    <source>
        <dbReference type="ARBA" id="ARBA00022741"/>
    </source>
</evidence>
<evidence type="ECO:0000259" key="8">
    <source>
        <dbReference type="SMART" id="SM00065"/>
    </source>
</evidence>
<dbReference type="Pfam" id="PF07568">
    <property type="entry name" value="HisKA_2"/>
    <property type="match status" value="1"/>
</dbReference>
<dbReference type="Proteomes" id="UP000603940">
    <property type="component" value="Unassembled WGS sequence"/>
</dbReference>
<sequence length="393" mass="42232">MTMEAPPAAAASLDPVASQAAVVAQGRPLRFLALIAEAAAQLLAADDPSGMVDDLFRLIQTELRLDVFVNYRLTEAGLLKLEAHGGLTPAEVEAVATLELGQAICGRVAQNLKPCHAVAVQSSNDPTATFVRQVGLNAYACAPLVQGDQLLGTLSFGRRWAERFEEDELNFLHTICHYVALAKHRLRTEQELRHALAVQEGLLQELNHRVRNSLQLVIGVLAMEESDVPPECRAAIAGTRQRILVIASVHQRLYGKSRLNGIEIGGLLRDLASSAGNGPVPVECEIEGTCVLPVERAVALALIFDDLLRARLAAQPEGDLSPVRCALEQVPSNRLRLWLEGSAPAGTAGPPAQAAGRVLRALIHQLRARLTGHPARDARCLLELSVGERLDTA</sequence>
<evidence type="ECO:0000256" key="6">
    <source>
        <dbReference type="ARBA" id="ARBA00022777"/>
    </source>
</evidence>
<accession>A0ABR7R2G9</accession>
<keyword evidence="10" id="KW-1185">Reference proteome</keyword>
<dbReference type="PANTHER" id="PTHR41523">
    <property type="entry name" value="TWO-COMPONENT SYSTEM SENSOR PROTEIN"/>
    <property type="match status" value="1"/>
</dbReference>
<dbReference type="SUPFAM" id="SSF55781">
    <property type="entry name" value="GAF domain-like"/>
    <property type="match status" value="1"/>
</dbReference>
<evidence type="ECO:0000313" key="9">
    <source>
        <dbReference type="EMBL" id="MBC9175872.1"/>
    </source>
</evidence>
<dbReference type="EMBL" id="JACTUZ010000005">
    <property type="protein sequence ID" value="MBC9175872.1"/>
    <property type="molecule type" value="Genomic_DNA"/>
</dbReference>
<proteinExistence type="predicted"/>
<dbReference type="PANTHER" id="PTHR41523:SF8">
    <property type="entry name" value="ETHYLENE RESPONSE SENSOR PROTEIN"/>
    <property type="match status" value="1"/>
</dbReference>
<feature type="domain" description="GAF" evidence="8">
    <location>
        <begin position="47"/>
        <end position="193"/>
    </location>
</feature>
<dbReference type="RefSeq" id="WP_187777036.1">
    <property type="nucleotide sequence ID" value="NZ_JACTUZ010000005.1"/>
</dbReference>
<evidence type="ECO:0000256" key="1">
    <source>
        <dbReference type="ARBA" id="ARBA00000085"/>
    </source>
</evidence>
<keyword evidence="6" id="KW-0418">Kinase</keyword>
<keyword evidence="7" id="KW-0067">ATP-binding</keyword>